<feature type="transmembrane region" description="Helical" evidence="6">
    <location>
        <begin position="184"/>
        <end position="203"/>
    </location>
</feature>
<feature type="transmembrane region" description="Helical" evidence="6">
    <location>
        <begin position="132"/>
        <end position="153"/>
    </location>
</feature>
<gene>
    <name evidence="8" type="ORF">K461DRAFT_289385</name>
</gene>
<dbReference type="InterPro" id="IPR049326">
    <property type="entry name" value="Rhodopsin_dom_fungi"/>
</dbReference>
<dbReference type="GO" id="GO:0016020">
    <property type="term" value="C:membrane"/>
    <property type="evidence" value="ECO:0007669"/>
    <property type="project" value="UniProtKB-SubCell"/>
</dbReference>
<comment type="similarity">
    <text evidence="5">Belongs to the SAT4 family.</text>
</comment>
<evidence type="ECO:0000256" key="4">
    <source>
        <dbReference type="ARBA" id="ARBA00023136"/>
    </source>
</evidence>
<keyword evidence="3 6" id="KW-1133">Transmembrane helix</keyword>
<accession>A0A9P4J7Y7</accession>
<keyword evidence="4 6" id="KW-0472">Membrane</keyword>
<dbReference type="EMBL" id="ML996081">
    <property type="protein sequence ID" value="KAF2157027.1"/>
    <property type="molecule type" value="Genomic_DNA"/>
</dbReference>
<feature type="transmembrane region" description="Helical" evidence="6">
    <location>
        <begin position="248"/>
        <end position="272"/>
    </location>
</feature>
<evidence type="ECO:0000313" key="9">
    <source>
        <dbReference type="Proteomes" id="UP000799439"/>
    </source>
</evidence>
<dbReference type="PANTHER" id="PTHR33048">
    <property type="entry name" value="PTH11-LIKE INTEGRAL MEMBRANE PROTEIN (AFU_ORTHOLOGUE AFUA_5G11245)"/>
    <property type="match status" value="1"/>
</dbReference>
<evidence type="ECO:0000256" key="6">
    <source>
        <dbReference type="SAM" id="Phobius"/>
    </source>
</evidence>
<evidence type="ECO:0000256" key="3">
    <source>
        <dbReference type="ARBA" id="ARBA00022989"/>
    </source>
</evidence>
<name>A0A9P4J7Y7_9PEZI</name>
<dbReference type="InterPro" id="IPR052337">
    <property type="entry name" value="SAT4-like"/>
</dbReference>
<reference evidence="8" key="1">
    <citation type="journal article" date="2020" name="Stud. Mycol.">
        <title>101 Dothideomycetes genomes: a test case for predicting lifestyles and emergence of pathogens.</title>
        <authorList>
            <person name="Haridas S."/>
            <person name="Albert R."/>
            <person name="Binder M."/>
            <person name="Bloem J."/>
            <person name="Labutti K."/>
            <person name="Salamov A."/>
            <person name="Andreopoulos B."/>
            <person name="Baker S."/>
            <person name="Barry K."/>
            <person name="Bills G."/>
            <person name="Bluhm B."/>
            <person name="Cannon C."/>
            <person name="Castanera R."/>
            <person name="Culley D."/>
            <person name="Daum C."/>
            <person name="Ezra D."/>
            <person name="Gonzalez J."/>
            <person name="Henrissat B."/>
            <person name="Kuo A."/>
            <person name="Liang C."/>
            <person name="Lipzen A."/>
            <person name="Lutzoni F."/>
            <person name="Magnuson J."/>
            <person name="Mondo S."/>
            <person name="Nolan M."/>
            <person name="Ohm R."/>
            <person name="Pangilinan J."/>
            <person name="Park H.-J."/>
            <person name="Ramirez L."/>
            <person name="Alfaro M."/>
            <person name="Sun H."/>
            <person name="Tritt A."/>
            <person name="Yoshinaga Y."/>
            <person name="Zwiers L.-H."/>
            <person name="Turgeon B."/>
            <person name="Goodwin S."/>
            <person name="Spatafora J."/>
            <person name="Crous P."/>
            <person name="Grigoriev I."/>
        </authorList>
    </citation>
    <scope>NUCLEOTIDE SEQUENCE</scope>
    <source>
        <strain evidence="8">CBS 260.36</strain>
    </source>
</reference>
<comment type="caution">
    <text evidence="8">The sequence shown here is derived from an EMBL/GenBank/DDBJ whole genome shotgun (WGS) entry which is preliminary data.</text>
</comment>
<feature type="transmembrane region" description="Helical" evidence="6">
    <location>
        <begin position="12"/>
        <end position="32"/>
    </location>
</feature>
<keyword evidence="9" id="KW-1185">Reference proteome</keyword>
<feature type="domain" description="Rhodopsin" evidence="7">
    <location>
        <begin position="47"/>
        <end position="241"/>
    </location>
</feature>
<evidence type="ECO:0000256" key="5">
    <source>
        <dbReference type="ARBA" id="ARBA00038359"/>
    </source>
</evidence>
<dbReference type="Proteomes" id="UP000799439">
    <property type="component" value="Unassembled WGS sequence"/>
</dbReference>
<evidence type="ECO:0000256" key="2">
    <source>
        <dbReference type="ARBA" id="ARBA00022692"/>
    </source>
</evidence>
<feature type="transmembrane region" description="Helical" evidence="6">
    <location>
        <begin position="103"/>
        <end position="120"/>
    </location>
</feature>
<feature type="transmembrane region" description="Helical" evidence="6">
    <location>
        <begin position="39"/>
        <end position="59"/>
    </location>
</feature>
<protein>
    <recommendedName>
        <fullName evidence="7">Rhodopsin domain-containing protein</fullName>
    </recommendedName>
</protein>
<evidence type="ECO:0000259" key="7">
    <source>
        <dbReference type="Pfam" id="PF20684"/>
    </source>
</evidence>
<comment type="subcellular location">
    <subcellularLocation>
        <location evidence="1">Membrane</location>
        <topology evidence="1">Multi-pass membrane protein</topology>
    </subcellularLocation>
</comment>
<sequence>MGLAFVSTSVSLSANYVFTACTAVILIGRLIAARYQPKPFDVSFFITAVSLIIVIARTLTNNYAVSLGTASDAVTAAKGGHPFSADKLSHVKTGTVMSLTTRILETSFWWLQTVLILLLYKRLVAHIKWTRYATMATWGFLGLSYVAVLITIFTECHPLDLYWQVSPPPGVCVKAYHFTVVQSASLIVLDLALMAIASPVLFIQSRAFVQRLRIAGLFALGILCTVVSSLRMAYIFSQGSAQATRSFWAGLLVLVSAFVANAPIIYGSIALFTKGVSSSRKGAYTSDPSRLTRATGAKSALDTKVQVTTTYVVESDRPRDHDDSGSDIELV</sequence>
<dbReference type="Pfam" id="PF20684">
    <property type="entry name" value="Fung_rhodopsin"/>
    <property type="match status" value="1"/>
</dbReference>
<organism evidence="8 9">
    <name type="scientific">Myriangium duriaei CBS 260.36</name>
    <dbReference type="NCBI Taxonomy" id="1168546"/>
    <lineage>
        <taxon>Eukaryota</taxon>
        <taxon>Fungi</taxon>
        <taxon>Dikarya</taxon>
        <taxon>Ascomycota</taxon>
        <taxon>Pezizomycotina</taxon>
        <taxon>Dothideomycetes</taxon>
        <taxon>Dothideomycetidae</taxon>
        <taxon>Myriangiales</taxon>
        <taxon>Myriangiaceae</taxon>
        <taxon>Myriangium</taxon>
    </lineage>
</organism>
<keyword evidence="2 6" id="KW-0812">Transmembrane</keyword>
<evidence type="ECO:0000256" key="1">
    <source>
        <dbReference type="ARBA" id="ARBA00004141"/>
    </source>
</evidence>
<evidence type="ECO:0000313" key="8">
    <source>
        <dbReference type="EMBL" id="KAF2157027.1"/>
    </source>
</evidence>
<proteinExistence type="inferred from homology"/>
<dbReference type="PANTHER" id="PTHR33048:SF166">
    <property type="entry name" value="PTH11-LIKE INTEGRAL MEMBRANE PROTEIN"/>
    <property type="match status" value="1"/>
</dbReference>
<dbReference type="OrthoDB" id="2988756at2759"/>
<dbReference type="AlphaFoldDB" id="A0A9P4J7Y7"/>
<feature type="transmembrane region" description="Helical" evidence="6">
    <location>
        <begin position="215"/>
        <end position="236"/>
    </location>
</feature>